<feature type="region of interest" description="Disordered" evidence="1">
    <location>
        <begin position="119"/>
        <end position="157"/>
    </location>
</feature>
<feature type="compositionally biased region" description="Basic and acidic residues" evidence="1">
    <location>
        <begin position="121"/>
        <end position="134"/>
    </location>
</feature>
<evidence type="ECO:0000256" key="1">
    <source>
        <dbReference type="SAM" id="MobiDB-lite"/>
    </source>
</evidence>
<accession>A0ABR1FTJ4</accession>
<feature type="compositionally biased region" description="Low complexity" evidence="1">
    <location>
        <begin position="473"/>
        <end position="501"/>
    </location>
</feature>
<feature type="region of interest" description="Disordered" evidence="1">
    <location>
        <begin position="448"/>
        <end position="533"/>
    </location>
</feature>
<reference evidence="2 3" key="1">
    <citation type="submission" date="2024-03" db="EMBL/GenBank/DDBJ databases">
        <title>Aureococcus anophagefferens CCMP1851 and Kratosvirus quantuckense: Draft genome of a second virus-susceptible host strain in the model system.</title>
        <authorList>
            <person name="Chase E."/>
            <person name="Truchon A.R."/>
            <person name="Schepens W."/>
            <person name="Wilhelm S.W."/>
        </authorList>
    </citation>
    <scope>NUCLEOTIDE SEQUENCE [LARGE SCALE GENOMIC DNA]</scope>
    <source>
        <strain evidence="2 3">CCMP1851</strain>
    </source>
</reference>
<organism evidence="2 3">
    <name type="scientific">Aureococcus anophagefferens</name>
    <name type="common">Harmful bloom alga</name>
    <dbReference type="NCBI Taxonomy" id="44056"/>
    <lineage>
        <taxon>Eukaryota</taxon>
        <taxon>Sar</taxon>
        <taxon>Stramenopiles</taxon>
        <taxon>Ochrophyta</taxon>
        <taxon>Pelagophyceae</taxon>
        <taxon>Pelagomonadales</taxon>
        <taxon>Pelagomonadaceae</taxon>
        <taxon>Aureococcus</taxon>
    </lineage>
</organism>
<feature type="compositionally biased region" description="Basic and acidic residues" evidence="1">
    <location>
        <begin position="502"/>
        <end position="511"/>
    </location>
</feature>
<evidence type="ECO:0000313" key="2">
    <source>
        <dbReference type="EMBL" id="KAK7237905.1"/>
    </source>
</evidence>
<proteinExistence type="predicted"/>
<name>A0ABR1FTJ4_AURAN</name>
<comment type="caution">
    <text evidence="2">The sequence shown here is derived from an EMBL/GenBank/DDBJ whole genome shotgun (WGS) entry which is preliminary data.</text>
</comment>
<dbReference type="EMBL" id="JBBJCI010000231">
    <property type="protein sequence ID" value="KAK7237905.1"/>
    <property type="molecule type" value="Genomic_DNA"/>
</dbReference>
<dbReference type="Proteomes" id="UP001363151">
    <property type="component" value="Unassembled WGS sequence"/>
</dbReference>
<gene>
    <name evidence="2" type="ORF">SO694_00022437</name>
</gene>
<keyword evidence="3" id="KW-1185">Reference proteome</keyword>
<protein>
    <submittedName>
        <fullName evidence="2">Uncharacterized protein</fullName>
    </submittedName>
</protein>
<evidence type="ECO:0000313" key="3">
    <source>
        <dbReference type="Proteomes" id="UP001363151"/>
    </source>
</evidence>
<sequence length="533" mass="58430">MLRPATTIRSFDPAIEARRQKALVRLRSYHGPPIRWVRGVRDLAKPRARETEAPLDFGLPFLVDGDATTGLALREELYCGRCRGLLKPGALLCETCSGLTASSNKEDFPAGSIENAGCITDRPHATEPPARRPFEGLANAPDADDAPSPKSQARELRRRARVAAALNRSLGRRIAEARDDDAGASAISDRVRPLVREAKRLGDARALQSEFGAAAGKPPTPRDALEELGLILLDANHKEDPKDGFDPAAIARIYNPELMPNDERFYDALEREGVEPLYGRYLREGPRRGDGAYANSPELRAVGWLHETFPSHQRHMALERVINIKHTMVETDTFAPKLKTAAPLMLRNLELAMRKRKPEENQGISAFARGARGGEGLVRRDETVADDRGFGMREMMADVAEFKAARLRKNREYEGLVKEKEIRGMDKVKWAPNAQNRALDDLLESFDKAAPDVPKTPDIGDLTAPSARAGNLRPPSRGASTPGSGSSRPPTGGSSRPNSRGDNARIRELRKASRAANFAATLRAGVDSQGAFR</sequence>